<name>A0A7R9ZJK6_9STRA</name>
<protein>
    <submittedName>
        <fullName evidence="1">Uncharacterized protein</fullName>
    </submittedName>
</protein>
<evidence type="ECO:0000313" key="1">
    <source>
        <dbReference type="EMBL" id="CAD8330482.1"/>
    </source>
</evidence>
<reference evidence="1" key="1">
    <citation type="submission" date="2021-01" db="EMBL/GenBank/DDBJ databases">
        <authorList>
            <person name="Corre E."/>
            <person name="Pelletier E."/>
            <person name="Niang G."/>
            <person name="Scheremetjew M."/>
            <person name="Finn R."/>
            <person name="Kale V."/>
            <person name="Holt S."/>
            <person name="Cochrane G."/>
            <person name="Meng A."/>
            <person name="Brown T."/>
            <person name="Cohen L."/>
        </authorList>
    </citation>
    <scope>NUCLEOTIDE SEQUENCE</scope>
    <source>
        <strain evidence="1">CCMP3328</strain>
    </source>
</reference>
<accession>A0A7R9ZJK6</accession>
<sequence length="168" mass="18422">MSIPIRRGDELHKAMIQFLPETDCEYARYPMNYERWLDPGETGPKGEPCFIASPNDDGIKKGYVYGPGNKGKGYYHMLTRSAQTALYSQITHKQPSVSCCCAGGDKDPDAYDKWDDVQRVMYARYKSNVPNDGRANEAAMAEAQGMANAAHHGTQGMQAGAMAGSMLG</sequence>
<organism evidence="1">
    <name type="scientific">Craspedostauros australis</name>
    <dbReference type="NCBI Taxonomy" id="1486917"/>
    <lineage>
        <taxon>Eukaryota</taxon>
        <taxon>Sar</taxon>
        <taxon>Stramenopiles</taxon>
        <taxon>Ochrophyta</taxon>
        <taxon>Bacillariophyta</taxon>
        <taxon>Bacillariophyceae</taxon>
        <taxon>Bacillariophycidae</taxon>
        <taxon>Naviculales</taxon>
        <taxon>Naviculaceae</taxon>
        <taxon>Craspedostauros</taxon>
    </lineage>
</organism>
<dbReference type="AlphaFoldDB" id="A0A7R9ZJK6"/>
<proteinExistence type="predicted"/>
<dbReference type="EMBL" id="HBEF01004159">
    <property type="protein sequence ID" value="CAD8330482.1"/>
    <property type="molecule type" value="Transcribed_RNA"/>
</dbReference>
<gene>
    <name evidence="1" type="ORF">CAUS1442_LOCUS2580</name>
</gene>